<protein>
    <submittedName>
        <fullName evidence="1">DUF1465 family protein</fullName>
    </submittedName>
</protein>
<keyword evidence="2" id="KW-1185">Reference proteome</keyword>
<evidence type="ECO:0000313" key="2">
    <source>
        <dbReference type="Proteomes" id="UP001231445"/>
    </source>
</evidence>
<dbReference type="Proteomes" id="UP001231445">
    <property type="component" value="Chromosome"/>
</dbReference>
<dbReference type="Gene3D" id="1.10.8.930">
    <property type="entry name" value="Protein of unknown function DUF1465"/>
    <property type="match status" value="1"/>
</dbReference>
<dbReference type="AlphaFoldDB" id="A0A9Y2B7M0"/>
<accession>A0A9Y2B7M0</accession>
<proteinExistence type="predicted"/>
<organism evidence="1 2">
    <name type="scientific">Altererythrobacter rubellus</name>
    <dbReference type="NCBI Taxonomy" id="2173831"/>
    <lineage>
        <taxon>Bacteria</taxon>
        <taxon>Pseudomonadati</taxon>
        <taxon>Pseudomonadota</taxon>
        <taxon>Alphaproteobacteria</taxon>
        <taxon>Sphingomonadales</taxon>
        <taxon>Erythrobacteraceae</taxon>
        <taxon>Altererythrobacter</taxon>
    </lineage>
</organism>
<dbReference type="EMBL" id="CP127221">
    <property type="protein sequence ID" value="WIW95406.1"/>
    <property type="molecule type" value="Genomic_DNA"/>
</dbReference>
<gene>
    <name evidence="1" type="ORF">QQX03_10730</name>
</gene>
<dbReference type="KEGG" id="arue:QQX03_10730"/>
<name>A0A9Y2B7M0_9SPHN</name>
<sequence length="152" mass="17287">MTRPSNLSRPIIESLYSEALLLADETRAVFAMGMGDAAPDASDRLRLALSSEGLKATTRMMHVLAWLLNQRAFFSGELSENQLRHHGRLPDDRPSNADDLELLETETRALIEETIQLHRRIARLDQAWADEFETQPVVHALRARLDRAINMR</sequence>
<dbReference type="RefSeq" id="WP_285975721.1">
    <property type="nucleotide sequence ID" value="NZ_CP127221.1"/>
</dbReference>
<dbReference type="Pfam" id="PF07323">
    <property type="entry name" value="DUF1465"/>
    <property type="match status" value="1"/>
</dbReference>
<reference evidence="1 2" key="1">
    <citation type="submission" date="2023-06" db="EMBL/GenBank/DDBJ databases">
        <title>Altererythrobacter rubellus NBRC 112769 genome.</title>
        <authorList>
            <person name="Zhang K."/>
        </authorList>
    </citation>
    <scope>NUCLEOTIDE SEQUENCE [LARGE SCALE GENOMIC DNA]</scope>
    <source>
        <strain evidence="1 2">NBRC 112769</strain>
    </source>
</reference>
<dbReference type="InterPro" id="IPR010848">
    <property type="entry name" value="DUF1465"/>
</dbReference>
<dbReference type="InterPro" id="IPR038301">
    <property type="entry name" value="AraC-like_sf"/>
</dbReference>
<evidence type="ECO:0000313" key="1">
    <source>
        <dbReference type="EMBL" id="WIW95406.1"/>
    </source>
</evidence>